<organism evidence="8 9">
    <name type="scientific">Acanthaster planci</name>
    <name type="common">Crown-of-thorns starfish</name>
    <dbReference type="NCBI Taxonomy" id="133434"/>
    <lineage>
        <taxon>Eukaryota</taxon>
        <taxon>Metazoa</taxon>
        <taxon>Echinodermata</taxon>
        <taxon>Eleutherozoa</taxon>
        <taxon>Asterozoa</taxon>
        <taxon>Asteroidea</taxon>
        <taxon>Valvatacea</taxon>
        <taxon>Valvatida</taxon>
        <taxon>Acanthasteridae</taxon>
        <taxon>Acanthaster</taxon>
    </lineage>
</organism>
<gene>
    <name evidence="9" type="primary">LOC110984741</name>
</gene>
<dbReference type="Pfam" id="PF20266">
    <property type="entry name" value="Mab-21_C"/>
    <property type="match status" value="1"/>
</dbReference>
<keyword evidence="8" id="KW-1185">Reference proteome</keyword>
<evidence type="ECO:0000256" key="2">
    <source>
        <dbReference type="ARBA" id="ARBA00008307"/>
    </source>
</evidence>
<keyword evidence="6" id="KW-0460">Magnesium</keyword>
<dbReference type="AlphaFoldDB" id="A0A8B7Z7Y5"/>
<evidence type="ECO:0000256" key="3">
    <source>
        <dbReference type="ARBA" id="ARBA00022679"/>
    </source>
</evidence>
<evidence type="ECO:0000256" key="1">
    <source>
        <dbReference type="ARBA" id="ARBA00001946"/>
    </source>
</evidence>
<sequence>MCTLEKPVIPKSDIKYFLQHRWDETPAVSQQLDGLKGNTTIRDALDDFYTREVAIPETLSALRKEKLDQILPGLIARIQRNNSRVRCLEPIYVGSIAEELNIRKDSDLNIILPLSVVGTITPIPADHKPGMYELKLPRLFNIKEINEDRWTGWRGERDCLSPVLANLMFRKFIAKWRDVRQHTGTVVEPGTDAGKTSPVRIVIAFSDKPVSENNDILSIEIIPGIAIGKKSSGYRKLFVAKDFTLRNSCQDLLWTAVTYENERVLLYKVNKADDGCRLRVLKILKALRRKDEALAQLTTYQMKHALLHLCDEQVDQTQWQKRKLEQCFIEILGKLVEFVAKRELPHFFLDKLNLLDNIPEKTLAKIESRLKVLSKREKELGRLLQKE</sequence>
<proteinExistence type="inferred from homology"/>
<dbReference type="RefSeq" id="XP_022100905.1">
    <property type="nucleotide sequence ID" value="XM_022245213.1"/>
</dbReference>
<accession>A0A8B7Z7Y5</accession>
<protein>
    <submittedName>
        <fullName evidence="9">Cyclic GMP-AMP synthase-like</fullName>
    </submittedName>
</protein>
<evidence type="ECO:0000259" key="7">
    <source>
        <dbReference type="Pfam" id="PF20266"/>
    </source>
</evidence>
<dbReference type="Gene3D" id="3.30.460.90">
    <property type="match status" value="1"/>
</dbReference>
<evidence type="ECO:0000256" key="4">
    <source>
        <dbReference type="ARBA" id="ARBA00022695"/>
    </source>
</evidence>
<keyword evidence="5" id="KW-0479">Metal-binding</keyword>
<comment type="cofactor">
    <cofactor evidence="1">
        <name>Mg(2+)</name>
        <dbReference type="ChEBI" id="CHEBI:18420"/>
    </cofactor>
</comment>
<dbReference type="OrthoDB" id="6054650at2759"/>
<keyword evidence="3" id="KW-0808">Transferase</keyword>
<dbReference type="Proteomes" id="UP000694845">
    <property type="component" value="Unplaced"/>
</dbReference>
<dbReference type="GeneID" id="110984741"/>
<evidence type="ECO:0000256" key="5">
    <source>
        <dbReference type="ARBA" id="ARBA00022723"/>
    </source>
</evidence>
<dbReference type="InterPro" id="IPR024810">
    <property type="entry name" value="MAB21L/cGLR"/>
</dbReference>
<evidence type="ECO:0000313" key="9">
    <source>
        <dbReference type="RefSeq" id="XP_022100905.1"/>
    </source>
</evidence>
<keyword evidence="4" id="KW-0548">Nucleotidyltransferase</keyword>
<comment type="similarity">
    <text evidence="2">Belongs to the mab-21 family.</text>
</comment>
<feature type="domain" description="Mab-21-like HhH/H2TH-like" evidence="7">
    <location>
        <begin position="276"/>
        <end position="369"/>
    </location>
</feature>
<dbReference type="KEGG" id="aplc:110984741"/>
<dbReference type="Gene3D" id="1.10.1410.40">
    <property type="match status" value="1"/>
</dbReference>
<dbReference type="PANTHER" id="PTHR10656">
    <property type="entry name" value="CELL FATE DETERMINING PROTEIN MAB21-RELATED"/>
    <property type="match status" value="1"/>
</dbReference>
<dbReference type="SMART" id="SM01265">
    <property type="entry name" value="Mab-21"/>
    <property type="match status" value="1"/>
</dbReference>
<dbReference type="InterPro" id="IPR046906">
    <property type="entry name" value="Mab-21_HhH/H2TH-like"/>
</dbReference>
<evidence type="ECO:0000313" key="8">
    <source>
        <dbReference type="Proteomes" id="UP000694845"/>
    </source>
</evidence>
<dbReference type="GO" id="GO:0046872">
    <property type="term" value="F:metal ion binding"/>
    <property type="evidence" value="ECO:0007669"/>
    <property type="project" value="UniProtKB-KW"/>
</dbReference>
<dbReference type="OMA" id="HLCDEQV"/>
<reference evidence="9" key="1">
    <citation type="submission" date="2025-08" db="UniProtKB">
        <authorList>
            <consortium name="RefSeq"/>
        </authorList>
    </citation>
    <scope>IDENTIFICATION</scope>
</reference>
<dbReference type="GO" id="GO:0016779">
    <property type="term" value="F:nucleotidyltransferase activity"/>
    <property type="evidence" value="ECO:0007669"/>
    <property type="project" value="UniProtKB-KW"/>
</dbReference>
<evidence type="ECO:0000256" key="6">
    <source>
        <dbReference type="ARBA" id="ARBA00022842"/>
    </source>
</evidence>
<dbReference type="PANTHER" id="PTHR10656:SF42">
    <property type="entry name" value="CYCLIC GMP-AMP SYNTHASE-LIKE PROTEIN-RELATED"/>
    <property type="match status" value="1"/>
</dbReference>
<name>A0A8B7Z7Y5_ACAPL</name>